<dbReference type="Pfam" id="PF09179">
    <property type="entry name" value="TilS"/>
    <property type="match status" value="1"/>
</dbReference>
<sequence>MVAAVRRAVRAATADVPAGATVLVACSGGPDSLALAAGAAFVGPRAGWRAGAVVVDHGLQQGSADVAAAAAAACQGLGLDPVEVAAVDARGPGGPEGAARAARYAALADAARRHGAAAVLLGHTRDDQAESVLLALARGSGPRSAAGMAARRGALRRPLLDLPRATTLAACDALGLVPWHDPTNAPGPAAPLRSRVRGEVLPLLEEVLGPGVAAALARGADLAREQADALDALAADLLVAAAAPAAPDGASSGPDATAPATAPTGGLDADVLAAAHAGVRRAALRVAALGAGCPAGALTRAHVLALDDLVVAWHGQGPVALPGRVVAARRCGRLFLDPSPPSGTGVPTGRGVVG</sequence>
<dbReference type="HAMAP" id="MF_01161">
    <property type="entry name" value="tRNA_Ile_lys_synt"/>
    <property type="match status" value="1"/>
</dbReference>
<dbReference type="STRING" id="988821.SAMN05421867_103100"/>
<organism evidence="10 11">
    <name type="scientific">Cellulomonas marina</name>
    <dbReference type="NCBI Taxonomy" id="988821"/>
    <lineage>
        <taxon>Bacteria</taxon>
        <taxon>Bacillati</taxon>
        <taxon>Actinomycetota</taxon>
        <taxon>Actinomycetes</taxon>
        <taxon>Micrococcales</taxon>
        <taxon>Cellulomonadaceae</taxon>
        <taxon>Cellulomonas</taxon>
    </lineage>
</organism>
<evidence type="ECO:0000259" key="8">
    <source>
        <dbReference type="Pfam" id="PF01171"/>
    </source>
</evidence>
<evidence type="ECO:0000256" key="3">
    <source>
        <dbReference type="ARBA" id="ARBA00022694"/>
    </source>
</evidence>
<keyword evidence="1 7" id="KW-0963">Cytoplasm</keyword>
<evidence type="ECO:0000256" key="1">
    <source>
        <dbReference type="ARBA" id="ARBA00022490"/>
    </source>
</evidence>
<dbReference type="InterPro" id="IPR012094">
    <property type="entry name" value="tRNA_Ile_lys_synt"/>
</dbReference>
<comment type="catalytic activity">
    <reaction evidence="6 7">
        <text>cytidine(34) in tRNA(Ile2) + L-lysine + ATP = lysidine(34) in tRNA(Ile2) + AMP + diphosphate + H(+)</text>
        <dbReference type="Rhea" id="RHEA:43744"/>
        <dbReference type="Rhea" id="RHEA-COMP:10625"/>
        <dbReference type="Rhea" id="RHEA-COMP:10670"/>
        <dbReference type="ChEBI" id="CHEBI:15378"/>
        <dbReference type="ChEBI" id="CHEBI:30616"/>
        <dbReference type="ChEBI" id="CHEBI:32551"/>
        <dbReference type="ChEBI" id="CHEBI:33019"/>
        <dbReference type="ChEBI" id="CHEBI:82748"/>
        <dbReference type="ChEBI" id="CHEBI:83665"/>
        <dbReference type="ChEBI" id="CHEBI:456215"/>
        <dbReference type="EC" id="6.3.4.19"/>
    </reaction>
</comment>
<keyword evidence="4 7" id="KW-0547">Nucleotide-binding</keyword>
<dbReference type="PANTHER" id="PTHR43033">
    <property type="entry name" value="TRNA(ILE)-LYSIDINE SYNTHASE-RELATED"/>
    <property type="match status" value="1"/>
</dbReference>
<dbReference type="EC" id="6.3.4.19" evidence="7"/>
<dbReference type="GO" id="GO:0032267">
    <property type="term" value="F:tRNA(Ile)-lysidine synthase activity"/>
    <property type="evidence" value="ECO:0007669"/>
    <property type="project" value="UniProtKB-EC"/>
</dbReference>
<evidence type="ECO:0000256" key="6">
    <source>
        <dbReference type="ARBA" id="ARBA00048539"/>
    </source>
</evidence>
<dbReference type="GO" id="GO:0005737">
    <property type="term" value="C:cytoplasm"/>
    <property type="evidence" value="ECO:0007669"/>
    <property type="project" value="UniProtKB-SubCell"/>
</dbReference>
<name>A0A1I0WM99_9CELL</name>
<feature type="domain" description="tRNA(Ile)-lysidine/2-thiocytidine synthase N-terminal" evidence="8">
    <location>
        <begin position="22"/>
        <end position="185"/>
    </location>
</feature>
<dbReference type="EMBL" id="FOKA01000003">
    <property type="protein sequence ID" value="SFA89905.1"/>
    <property type="molecule type" value="Genomic_DNA"/>
</dbReference>
<comment type="function">
    <text evidence="7">Ligates lysine onto the cytidine present at position 34 of the AUA codon-specific tRNA(Ile) that contains the anticodon CAU, in an ATP-dependent manner. Cytidine is converted to lysidine, thus changing the amino acid specificity of the tRNA from methionine to isoleucine.</text>
</comment>
<keyword evidence="3 7" id="KW-0819">tRNA processing</keyword>
<dbReference type="InterPro" id="IPR011063">
    <property type="entry name" value="TilS/TtcA_N"/>
</dbReference>
<feature type="binding site" evidence="7">
    <location>
        <begin position="27"/>
        <end position="32"/>
    </location>
    <ligand>
        <name>ATP</name>
        <dbReference type="ChEBI" id="CHEBI:30616"/>
    </ligand>
</feature>
<evidence type="ECO:0000256" key="4">
    <source>
        <dbReference type="ARBA" id="ARBA00022741"/>
    </source>
</evidence>
<protein>
    <recommendedName>
        <fullName evidence="7">tRNA(Ile)-lysidine synthase</fullName>
        <ecNumber evidence="7">6.3.4.19</ecNumber>
    </recommendedName>
    <alternativeName>
        <fullName evidence="7">tRNA(Ile)-2-lysyl-cytidine synthase</fullName>
    </alternativeName>
    <alternativeName>
        <fullName evidence="7">tRNA(Ile)-lysidine synthetase</fullName>
    </alternativeName>
</protein>
<accession>A0A1I0WM99</accession>
<evidence type="ECO:0000256" key="7">
    <source>
        <dbReference type="HAMAP-Rule" id="MF_01161"/>
    </source>
</evidence>
<dbReference type="Pfam" id="PF01171">
    <property type="entry name" value="ATP_bind_3"/>
    <property type="match status" value="1"/>
</dbReference>
<dbReference type="PROSITE" id="PS51257">
    <property type="entry name" value="PROKAR_LIPOPROTEIN"/>
    <property type="match status" value="1"/>
</dbReference>
<keyword evidence="5 7" id="KW-0067">ATP-binding</keyword>
<dbReference type="GO" id="GO:0006400">
    <property type="term" value="P:tRNA modification"/>
    <property type="evidence" value="ECO:0007669"/>
    <property type="project" value="UniProtKB-UniRule"/>
</dbReference>
<dbReference type="CDD" id="cd01992">
    <property type="entry name" value="TilS_N"/>
    <property type="match status" value="1"/>
</dbReference>
<dbReference type="Gene3D" id="3.40.50.620">
    <property type="entry name" value="HUPs"/>
    <property type="match status" value="1"/>
</dbReference>
<keyword evidence="11" id="KW-1185">Reference proteome</keyword>
<proteinExistence type="inferred from homology"/>
<evidence type="ECO:0000313" key="10">
    <source>
        <dbReference type="EMBL" id="SFA89905.1"/>
    </source>
</evidence>
<dbReference type="PANTHER" id="PTHR43033:SF1">
    <property type="entry name" value="TRNA(ILE)-LYSIDINE SYNTHASE-RELATED"/>
    <property type="match status" value="1"/>
</dbReference>
<dbReference type="SUPFAM" id="SSF82829">
    <property type="entry name" value="MesJ substrate recognition domain-like"/>
    <property type="match status" value="1"/>
</dbReference>
<evidence type="ECO:0000256" key="5">
    <source>
        <dbReference type="ARBA" id="ARBA00022840"/>
    </source>
</evidence>
<dbReference type="GO" id="GO:0005524">
    <property type="term" value="F:ATP binding"/>
    <property type="evidence" value="ECO:0007669"/>
    <property type="project" value="UniProtKB-UniRule"/>
</dbReference>
<gene>
    <name evidence="7" type="primary">tilS</name>
    <name evidence="10" type="ORF">SAMN05421867_103100</name>
</gene>
<evidence type="ECO:0000313" key="11">
    <source>
        <dbReference type="Proteomes" id="UP000199012"/>
    </source>
</evidence>
<dbReference type="Proteomes" id="UP000199012">
    <property type="component" value="Unassembled WGS sequence"/>
</dbReference>
<reference evidence="10 11" key="1">
    <citation type="submission" date="2016-10" db="EMBL/GenBank/DDBJ databases">
        <authorList>
            <person name="de Groot N.N."/>
        </authorList>
    </citation>
    <scope>NUCLEOTIDE SEQUENCE [LARGE SCALE GENOMIC DNA]</scope>
    <source>
        <strain evidence="10 11">CGMCC 4.6945</strain>
    </source>
</reference>
<evidence type="ECO:0000259" key="9">
    <source>
        <dbReference type="Pfam" id="PF09179"/>
    </source>
</evidence>
<dbReference type="NCBIfam" id="TIGR02432">
    <property type="entry name" value="lysidine_TilS_N"/>
    <property type="match status" value="1"/>
</dbReference>
<keyword evidence="2 7" id="KW-0436">Ligase</keyword>
<dbReference type="AlphaFoldDB" id="A0A1I0WM99"/>
<comment type="subcellular location">
    <subcellularLocation>
        <location evidence="7">Cytoplasm</location>
    </subcellularLocation>
</comment>
<dbReference type="InterPro" id="IPR012795">
    <property type="entry name" value="tRNA_Ile_lys_synt_N"/>
</dbReference>
<dbReference type="InterPro" id="IPR014729">
    <property type="entry name" value="Rossmann-like_a/b/a_fold"/>
</dbReference>
<dbReference type="InterPro" id="IPR015262">
    <property type="entry name" value="tRNA_Ile_lys_synt_subst-bd"/>
</dbReference>
<feature type="domain" description="tRNA(Ile)-lysidine synthase substrate-binding" evidence="9">
    <location>
        <begin position="267"/>
        <end position="334"/>
    </location>
</feature>
<dbReference type="SUPFAM" id="SSF52402">
    <property type="entry name" value="Adenine nucleotide alpha hydrolases-like"/>
    <property type="match status" value="1"/>
</dbReference>
<comment type="similarity">
    <text evidence="7">Belongs to the tRNA(Ile)-lysidine synthase family.</text>
</comment>
<comment type="domain">
    <text evidence="7">The N-terminal region contains the highly conserved SGGXDS motif, predicted to be a P-loop motif involved in ATP binding.</text>
</comment>
<evidence type="ECO:0000256" key="2">
    <source>
        <dbReference type="ARBA" id="ARBA00022598"/>
    </source>
</evidence>